<proteinExistence type="predicted"/>
<evidence type="ECO:0000313" key="1">
    <source>
        <dbReference type="EMBL" id="RJQ90063.1"/>
    </source>
</evidence>
<comment type="caution">
    <text evidence="1">The sequence shown here is derived from an EMBL/GenBank/DDBJ whole genome shotgun (WGS) entry which is preliminary data.</text>
</comment>
<keyword evidence="2" id="KW-1185">Reference proteome</keyword>
<dbReference type="Proteomes" id="UP000285112">
    <property type="component" value="Unassembled WGS sequence"/>
</dbReference>
<gene>
    <name evidence="1" type="ORF">D5S19_03665</name>
</gene>
<dbReference type="EMBL" id="QZFV01000043">
    <property type="protein sequence ID" value="RJQ90063.1"/>
    <property type="molecule type" value="Genomic_DNA"/>
</dbReference>
<reference evidence="1 2" key="1">
    <citation type="submission" date="2018-09" db="EMBL/GenBank/DDBJ databases">
        <title>YIM PH 21725 draft genome.</title>
        <authorList>
            <person name="Miao C."/>
        </authorList>
    </citation>
    <scope>NUCLEOTIDE SEQUENCE [LARGE SCALE GENOMIC DNA]</scope>
    <source>
        <strain evidence="2">YIM PH21725</strain>
    </source>
</reference>
<protein>
    <submittedName>
        <fullName evidence="1">Uncharacterized protein</fullName>
    </submittedName>
</protein>
<organism evidence="1 2">
    <name type="scientific">Amycolatopsis panacis</name>
    <dbReference type="NCBI Taxonomy" id="2340917"/>
    <lineage>
        <taxon>Bacteria</taxon>
        <taxon>Bacillati</taxon>
        <taxon>Actinomycetota</taxon>
        <taxon>Actinomycetes</taxon>
        <taxon>Pseudonocardiales</taxon>
        <taxon>Pseudonocardiaceae</taxon>
        <taxon>Amycolatopsis</taxon>
    </lineage>
</organism>
<evidence type="ECO:0000313" key="2">
    <source>
        <dbReference type="Proteomes" id="UP000285112"/>
    </source>
</evidence>
<name>A0A419IA77_9PSEU</name>
<dbReference type="AlphaFoldDB" id="A0A419IA77"/>
<sequence>MVRILDFEPLSNVVGVSRQQPGGSTHEAPAHVHNVAESVSPAVKDSMHTASGFLRLGVARNDQYRLGEEGACEDVFRRSVARRSAFIVLLRRRGGRVI</sequence>
<accession>A0A419IA77</accession>